<gene>
    <name evidence="1" type="ORF">NQ318_017508</name>
</gene>
<dbReference type="Proteomes" id="UP001162162">
    <property type="component" value="Unassembled WGS sequence"/>
</dbReference>
<protein>
    <submittedName>
        <fullName evidence="1">Uncharacterized protein</fullName>
    </submittedName>
</protein>
<sequence length="159" mass="17982">MGNWIVADCRNKTEYKRDMKRMSATSPLCYVCHGDYCNDPFNTGKASVVNCSYSSGVNKRSVEDFETDVQNNSLASMESFKDWQSLESKFMGFFFNTDTDYMFNKVTGPSGDACPRYTKIWMHAPNCLVLSTSAMVLCNPASRVTQTFAMPLTLRHRAL</sequence>
<evidence type="ECO:0000313" key="1">
    <source>
        <dbReference type="EMBL" id="KAJ8940917.1"/>
    </source>
</evidence>
<comment type="caution">
    <text evidence="1">The sequence shown here is derived from an EMBL/GenBank/DDBJ whole genome shotgun (WGS) entry which is preliminary data.</text>
</comment>
<proteinExistence type="predicted"/>
<organism evidence="1 2">
    <name type="scientific">Aromia moschata</name>
    <dbReference type="NCBI Taxonomy" id="1265417"/>
    <lineage>
        <taxon>Eukaryota</taxon>
        <taxon>Metazoa</taxon>
        <taxon>Ecdysozoa</taxon>
        <taxon>Arthropoda</taxon>
        <taxon>Hexapoda</taxon>
        <taxon>Insecta</taxon>
        <taxon>Pterygota</taxon>
        <taxon>Neoptera</taxon>
        <taxon>Endopterygota</taxon>
        <taxon>Coleoptera</taxon>
        <taxon>Polyphaga</taxon>
        <taxon>Cucujiformia</taxon>
        <taxon>Chrysomeloidea</taxon>
        <taxon>Cerambycidae</taxon>
        <taxon>Cerambycinae</taxon>
        <taxon>Callichromatini</taxon>
        <taxon>Aromia</taxon>
    </lineage>
</organism>
<name>A0AAV8XR41_9CUCU</name>
<dbReference type="EMBL" id="JAPWTK010000402">
    <property type="protein sequence ID" value="KAJ8940917.1"/>
    <property type="molecule type" value="Genomic_DNA"/>
</dbReference>
<evidence type="ECO:0000313" key="2">
    <source>
        <dbReference type="Proteomes" id="UP001162162"/>
    </source>
</evidence>
<accession>A0AAV8XR41</accession>
<reference evidence="1" key="1">
    <citation type="journal article" date="2023" name="Insect Mol. Biol.">
        <title>Genome sequencing provides insights into the evolution of gene families encoding plant cell wall-degrading enzymes in longhorned beetles.</title>
        <authorList>
            <person name="Shin N.R."/>
            <person name="Okamura Y."/>
            <person name="Kirsch R."/>
            <person name="Pauchet Y."/>
        </authorList>
    </citation>
    <scope>NUCLEOTIDE SEQUENCE</scope>
    <source>
        <strain evidence="1">AMC_N1</strain>
    </source>
</reference>
<keyword evidence="2" id="KW-1185">Reference proteome</keyword>
<dbReference type="AlphaFoldDB" id="A0AAV8XR41"/>